<evidence type="ECO:0000256" key="3">
    <source>
        <dbReference type="ARBA" id="ARBA00022676"/>
    </source>
</evidence>
<proteinExistence type="predicted"/>
<dbReference type="EMBL" id="MCRJ01000090">
    <property type="protein sequence ID" value="ODN69444.1"/>
    <property type="molecule type" value="Genomic_DNA"/>
</dbReference>
<dbReference type="Gene3D" id="3.90.550.10">
    <property type="entry name" value="Spore Coat Polysaccharide Biosynthesis Protein SpsA, Chain A"/>
    <property type="match status" value="1"/>
</dbReference>
<evidence type="ECO:0000256" key="5">
    <source>
        <dbReference type="ARBA" id="ARBA00023136"/>
    </source>
</evidence>
<dbReference type="InterPro" id="IPR001173">
    <property type="entry name" value="Glyco_trans_2-like"/>
</dbReference>
<evidence type="ECO:0000256" key="1">
    <source>
        <dbReference type="ARBA" id="ARBA00004236"/>
    </source>
</evidence>
<dbReference type="Proteomes" id="UP000094622">
    <property type="component" value="Unassembled WGS sequence"/>
</dbReference>
<protein>
    <submittedName>
        <fullName evidence="7">Glycosyl transferase family 2</fullName>
    </submittedName>
</protein>
<keyword evidence="5" id="KW-0472">Membrane</keyword>
<dbReference type="SUPFAM" id="SSF53448">
    <property type="entry name" value="Nucleotide-diphospho-sugar transferases"/>
    <property type="match status" value="1"/>
</dbReference>
<reference evidence="7 8" key="1">
    <citation type="submission" date="2016-07" db="EMBL/GenBank/DDBJ databases">
        <title>Draft Genome Sequence of Methylobrevis pamukkalensis PK2.</title>
        <authorList>
            <person name="Vasilenko O.V."/>
            <person name="Doronina N.V."/>
            <person name="Shmareva M.N."/>
            <person name="Tarlachkov S.V."/>
            <person name="Mustakhimov I."/>
            <person name="Trotsenko Y.A."/>
        </authorList>
    </citation>
    <scope>NUCLEOTIDE SEQUENCE [LARGE SCALE GENOMIC DNA]</scope>
    <source>
        <strain evidence="7 8">PK2</strain>
    </source>
</reference>
<name>A0A1E3GZI4_9HYPH</name>
<accession>A0A1E3GZI4</accession>
<dbReference type="GO" id="GO:0016757">
    <property type="term" value="F:glycosyltransferase activity"/>
    <property type="evidence" value="ECO:0007669"/>
    <property type="project" value="UniProtKB-KW"/>
</dbReference>
<feature type="domain" description="Glycosyltransferase 2-like" evidence="6">
    <location>
        <begin position="3"/>
        <end position="102"/>
    </location>
</feature>
<gene>
    <name evidence="7" type="ORF">A6302_03249</name>
</gene>
<keyword evidence="2" id="KW-1003">Cell membrane</keyword>
<evidence type="ECO:0000313" key="8">
    <source>
        <dbReference type="Proteomes" id="UP000094622"/>
    </source>
</evidence>
<evidence type="ECO:0000256" key="2">
    <source>
        <dbReference type="ARBA" id="ARBA00022475"/>
    </source>
</evidence>
<dbReference type="PANTHER" id="PTHR43646:SF2">
    <property type="entry name" value="GLYCOSYLTRANSFERASE 2-LIKE DOMAIN-CONTAINING PROTEIN"/>
    <property type="match status" value="1"/>
</dbReference>
<dbReference type="OrthoDB" id="9811214at2"/>
<evidence type="ECO:0000259" key="6">
    <source>
        <dbReference type="Pfam" id="PF00535"/>
    </source>
</evidence>
<dbReference type="Pfam" id="PF00535">
    <property type="entry name" value="Glycos_transf_2"/>
    <property type="match status" value="1"/>
</dbReference>
<dbReference type="AlphaFoldDB" id="A0A1E3GZI4"/>
<organism evidence="7 8">
    <name type="scientific">Methylobrevis pamukkalensis</name>
    <dbReference type="NCBI Taxonomy" id="1439726"/>
    <lineage>
        <taxon>Bacteria</taxon>
        <taxon>Pseudomonadati</taxon>
        <taxon>Pseudomonadota</taxon>
        <taxon>Alphaproteobacteria</taxon>
        <taxon>Hyphomicrobiales</taxon>
        <taxon>Pleomorphomonadaceae</taxon>
        <taxon>Methylobrevis</taxon>
    </lineage>
</organism>
<evidence type="ECO:0000313" key="7">
    <source>
        <dbReference type="EMBL" id="ODN69444.1"/>
    </source>
</evidence>
<dbReference type="RefSeq" id="WP_069307639.1">
    <property type="nucleotide sequence ID" value="NZ_MCRJ01000090.1"/>
</dbReference>
<dbReference type="PANTHER" id="PTHR43646">
    <property type="entry name" value="GLYCOSYLTRANSFERASE"/>
    <property type="match status" value="1"/>
</dbReference>
<sequence>MFSVVIPTRNSEEGLARTLSSLVAAAADGLVREVLVVDGGSTDGTAIVAEATGCSFLVAHGPIGERLARGAEAARRGEWLMFLRPGVMLEPGWHREIAALLERIDRAGGRGADRALVFRYARDELGAGARLDEVRANLLSGLTGLAHPSQGLALSRRHYRSLGGYRSLPALEDVDLLRRIGRLNRTTIRARAIRVGRFDDGSGLSTAGLRRGLSRLLAGLAVPPRLLVRLHGGGKGINGEAGDRGAGYADPVP</sequence>
<evidence type="ECO:0000256" key="4">
    <source>
        <dbReference type="ARBA" id="ARBA00022679"/>
    </source>
</evidence>
<keyword evidence="8" id="KW-1185">Reference proteome</keyword>
<keyword evidence="3" id="KW-0328">Glycosyltransferase</keyword>
<keyword evidence="4 7" id="KW-0808">Transferase</keyword>
<comment type="subcellular location">
    <subcellularLocation>
        <location evidence="1">Cell membrane</location>
    </subcellularLocation>
</comment>
<comment type="caution">
    <text evidence="7">The sequence shown here is derived from an EMBL/GenBank/DDBJ whole genome shotgun (WGS) entry which is preliminary data.</text>
</comment>
<dbReference type="GO" id="GO:0005886">
    <property type="term" value="C:plasma membrane"/>
    <property type="evidence" value="ECO:0007669"/>
    <property type="project" value="UniProtKB-SubCell"/>
</dbReference>
<dbReference type="InterPro" id="IPR029044">
    <property type="entry name" value="Nucleotide-diphossugar_trans"/>
</dbReference>